<protein>
    <recommendedName>
        <fullName evidence="3">Alpha-carbonic anhydrase domain-containing protein</fullName>
    </recommendedName>
</protein>
<dbReference type="Gene3D" id="3.10.200.10">
    <property type="entry name" value="Alpha carbonic anhydrase"/>
    <property type="match status" value="1"/>
</dbReference>
<dbReference type="GO" id="GO:0005737">
    <property type="term" value="C:cytoplasm"/>
    <property type="evidence" value="ECO:0007669"/>
    <property type="project" value="TreeGrafter"/>
</dbReference>
<evidence type="ECO:0000313" key="5">
    <source>
        <dbReference type="Proteomes" id="UP000466442"/>
    </source>
</evidence>
<dbReference type="PANTHER" id="PTHR18952:SF233">
    <property type="entry name" value="CARBONIC ANHYDRASE 14"/>
    <property type="match status" value="1"/>
</dbReference>
<evidence type="ECO:0000259" key="3">
    <source>
        <dbReference type="PROSITE" id="PS51144"/>
    </source>
</evidence>
<dbReference type="InterPro" id="IPR001148">
    <property type="entry name" value="CA_dom"/>
</dbReference>
<dbReference type="Pfam" id="PF00194">
    <property type="entry name" value="Carb_anhydrase"/>
    <property type="match status" value="1"/>
</dbReference>
<dbReference type="GO" id="GO:0008270">
    <property type="term" value="F:zinc ion binding"/>
    <property type="evidence" value="ECO:0007669"/>
    <property type="project" value="InterPro"/>
</dbReference>
<feature type="region of interest" description="Disordered" evidence="2">
    <location>
        <begin position="188"/>
        <end position="288"/>
    </location>
</feature>
<feature type="compositionally biased region" description="Basic residues" evidence="2">
    <location>
        <begin position="212"/>
        <end position="268"/>
    </location>
</feature>
<dbReference type="InterPro" id="IPR036398">
    <property type="entry name" value="CA_dom_sf"/>
</dbReference>
<dbReference type="PROSITE" id="PS51144">
    <property type="entry name" value="ALPHA_CA_2"/>
    <property type="match status" value="1"/>
</dbReference>
<dbReference type="AlphaFoldDB" id="A0A8S9WPN4"/>
<feature type="domain" description="Alpha-carbonic anhydrase" evidence="3">
    <location>
        <begin position="1"/>
        <end position="288"/>
    </location>
</feature>
<keyword evidence="5" id="KW-1185">Reference proteome</keyword>
<dbReference type="EMBL" id="WIXP02000016">
    <property type="protein sequence ID" value="KAF6198088.1"/>
    <property type="molecule type" value="Genomic_DNA"/>
</dbReference>
<dbReference type="OrthoDB" id="429145at2759"/>
<evidence type="ECO:0000256" key="1">
    <source>
        <dbReference type="ARBA" id="ARBA00010718"/>
    </source>
</evidence>
<gene>
    <name evidence="4" type="ORF">GE061_007835</name>
</gene>
<organism evidence="4 5">
    <name type="scientific">Apolygus lucorum</name>
    <name type="common">Small green plant bug</name>
    <name type="synonym">Lygocoris lucorum</name>
    <dbReference type="NCBI Taxonomy" id="248454"/>
    <lineage>
        <taxon>Eukaryota</taxon>
        <taxon>Metazoa</taxon>
        <taxon>Ecdysozoa</taxon>
        <taxon>Arthropoda</taxon>
        <taxon>Hexapoda</taxon>
        <taxon>Insecta</taxon>
        <taxon>Pterygota</taxon>
        <taxon>Neoptera</taxon>
        <taxon>Paraneoptera</taxon>
        <taxon>Hemiptera</taxon>
        <taxon>Heteroptera</taxon>
        <taxon>Panheteroptera</taxon>
        <taxon>Cimicomorpha</taxon>
        <taxon>Miridae</taxon>
        <taxon>Mirini</taxon>
        <taxon>Apolygus</taxon>
    </lineage>
</organism>
<name>A0A8S9WPN4_APOLU</name>
<dbReference type="PANTHER" id="PTHR18952">
    <property type="entry name" value="CARBONIC ANHYDRASE"/>
    <property type="match status" value="1"/>
</dbReference>
<dbReference type="InterPro" id="IPR023561">
    <property type="entry name" value="Carbonic_anhydrase_a-class"/>
</dbReference>
<accession>A0A8S9WPN4</accession>
<comment type="caution">
    <text evidence="4">The sequence shown here is derived from an EMBL/GenBank/DDBJ whole genome shotgun (WGS) entry which is preliminary data.</text>
</comment>
<dbReference type="Proteomes" id="UP000466442">
    <property type="component" value="Linkage Group LG16"/>
</dbReference>
<comment type="similarity">
    <text evidence="1">Belongs to the alpha-carbonic anhydrase family.</text>
</comment>
<sequence length="288" mass="32320">MDCEVVLSGVWPEGKKPLVSKGPLATKYDFAQAHFHWGIDNQGGSDHDVEGASLPFEIHLVFFKSSSGTIEEAKKEEDGIVVFCYLYKLQDIDDPEIKPITDNIKEGSNVCLQQERVNSSAMSTLFGPITEDYIAYLGFMKYKAVHGVTYIISREMRFRFSAKHRYMERVCVNPNSAMLTTVLHAISKRSKQSDKVSHAGSSKRSQKGSSPAKKKSSAFKKSPSKKSSRNSKKKSSSKKGKKSKKSRKGSKKGSKKGSRKSKKGRKTPRREQNQKIVEYRVSSRFMCT</sequence>
<evidence type="ECO:0000256" key="2">
    <source>
        <dbReference type="SAM" id="MobiDB-lite"/>
    </source>
</evidence>
<dbReference type="SUPFAM" id="SSF51069">
    <property type="entry name" value="Carbonic anhydrase"/>
    <property type="match status" value="1"/>
</dbReference>
<reference evidence="4" key="1">
    <citation type="journal article" date="2021" name="Mol. Ecol. Resour.">
        <title>Apolygus lucorum genome provides insights into omnivorousness and mesophyll feeding.</title>
        <authorList>
            <person name="Liu Y."/>
            <person name="Liu H."/>
            <person name="Wang H."/>
            <person name="Huang T."/>
            <person name="Liu B."/>
            <person name="Yang B."/>
            <person name="Yin L."/>
            <person name="Li B."/>
            <person name="Zhang Y."/>
            <person name="Zhang S."/>
            <person name="Jiang F."/>
            <person name="Zhang X."/>
            <person name="Ren Y."/>
            <person name="Wang B."/>
            <person name="Wang S."/>
            <person name="Lu Y."/>
            <person name="Wu K."/>
            <person name="Fan W."/>
            <person name="Wang G."/>
        </authorList>
    </citation>
    <scope>NUCLEOTIDE SEQUENCE</scope>
    <source>
        <strain evidence="4">12Hb</strain>
    </source>
</reference>
<dbReference type="GO" id="GO:0004089">
    <property type="term" value="F:carbonate dehydratase activity"/>
    <property type="evidence" value="ECO:0007669"/>
    <property type="project" value="InterPro"/>
</dbReference>
<evidence type="ECO:0000313" key="4">
    <source>
        <dbReference type="EMBL" id="KAF6198088.1"/>
    </source>
</evidence>
<proteinExistence type="inferred from homology"/>
<dbReference type="SMART" id="SM01057">
    <property type="entry name" value="Carb_anhydrase"/>
    <property type="match status" value="1"/>
</dbReference>